<keyword evidence="1" id="KW-0812">Transmembrane</keyword>
<dbReference type="STRING" id="991.IW20_08855"/>
<keyword evidence="1" id="KW-1133">Transmembrane helix</keyword>
<evidence type="ECO:0000256" key="1">
    <source>
        <dbReference type="SAM" id="Phobius"/>
    </source>
</evidence>
<evidence type="ECO:0000313" key="4">
    <source>
        <dbReference type="Proteomes" id="UP000028712"/>
    </source>
</evidence>
<evidence type="ECO:0000313" key="3">
    <source>
        <dbReference type="EMBL" id="OXA95632.1"/>
    </source>
</evidence>
<reference evidence="3 5" key="2">
    <citation type="submission" date="2016-11" db="EMBL/GenBank/DDBJ databases">
        <title>Whole genomes of Flavobacteriaceae.</title>
        <authorList>
            <person name="Stine C."/>
            <person name="Li C."/>
            <person name="Tadesse D."/>
        </authorList>
    </citation>
    <scope>NUCLEOTIDE SEQUENCE [LARGE SCALE GENOMIC DNA]</scope>
    <source>
        <strain evidence="3 5">ATCC 29551</strain>
    </source>
</reference>
<name>A0A086AK95_FLAHY</name>
<evidence type="ECO:0000313" key="5">
    <source>
        <dbReference type="Proteomes" id="UP000198424"/>
    </source>
</evidence>
<sequence>MNLFPHLKLNKMKKSFLISDLFLKYQSIVYLFIILWALLIANFQNLFVIWKYIELINRIVFFVYFLIGLSSVIILIMQISGIYFSSENNIKRRVWIVVNILLYYGVLSGDLYLSTQFRF</sequence>
<organism evidence="2 4">
    <name type="scientific">Flavobacterium hydatis</name>
    <name type="common">Cytophaga aquatilis</name>
    <dbReference type="NCBI Taxonomy" id="991"/>
    <lineage>
        <taxon>Bacteria</taxon>
        <taxon>Pseudomonadati</taxon>
        <taxon>Bacteroidota</taxon>
        <taxon>Flavobacteriia</taxon>
        <taxon>Flavobacteriales</taxon>
        <taxon>Flavobacteriaceae</taxon>
        <taxon>Flavobacterium</taxon>
    </lineage>
</organism>
<reference evidence="2 4" key="1">
    <citation type="submission" date="2014-07" db="EMBL/GenBank/DDBJ databases">
        <title>Genome of Flavobacterium hydatis DSM 2063.</title>
        <authorList>
            <person name="Pipes S.E."/>
            <person name="Stropko S.J."/>
            <person name="Newman J.D."/>
        </authorList>
    </citation>
    <scope>NUCLEOTIDE SEQUENCE [LARGE SCALE GENOMIC DNA]</scope>
    <source>
        <strain evidence="2 4">DSM 2063</strain>
    </source>
</reference>
<feature type="transmembrane region" description="Helical" evidence="1">
    <location>
        <begin position="61"/>
        <end position="82"/>
    </location>
</feature>
<proteinExistence type="predicted"/>
<feature type="transmembrane region" description="Helical" evidence="1">
    <location>
        <begin position="21"/>
        <end position="41"/>
    </location>
</feature>
<dbReference type="EMBL" id="JPRM01000011">
    <property type="protein sequence ID" value="KFF17109.1"/>
    <property type="molecule type" value="Genomic_DNA"/>
</dbReference>
<evidence type="ECO:0000313" key="2">
    <source>
        <dbReference type="EMBL" id="KFF17109.1"/>
    </source>
</evidence>
<dbReference type="eggNOG" id="ENOG5032HAH">
    <property type="taxonomic scope" value="Bacteria"/>
</dbReference>
<protein>
    <submittedName>
        <fullName evidence="2">Uncharacterized protein</fullName>
    </submittedName>
</protein>
<dbReference type="EMBL" id="MUGY01000006">
    <property type="protein sequence ID" value="OXA95632.1"/>
    <property type="molecule type" value="Genomic_DNA"/>
</dbReference>
<keyword evidence="5" id="KW-1185">Reference proteome</keyword>
<keyword evidence="1" id="KW-0472">Membrane</keyword>
<accession>A0A086AK95</accession>
<dbReference type="AlphaFoldDB" id="A0A086AK95"/>
<gene>
    <name evidence="3" type="ORF">B0A62_07750</name>
    <name evidence="2" type="ORF">IW20_08855</name>
</gene>
<comment type="caution">
    <text evidence="2">The sequence shown here is derived from an EMBL/GenBank/DDBJ whole genome shotgun (WGS) entry which is preliminary data.</text>
</comment>
<dbReference type="Proteomes" id="UP000198424">
    <property type="component" value="Unassembled WGS sequence"/>
</dbReference>
<dbReference type="Proteomes" id="UP000028712">
    <property type="component" value="Unassembled WGS sequence"/>
</dbReference>
<feature type="transmembrane region" description="Helical" evidence="1">
    <location>
        <begin position="94"/>
        <end position="113"/>
    </location>
</feature>